<evidence type="ECO:0000313" key="1">
    <source>
        <dbReference type="EMBL" id="RUO73281.1"/>
    </source>
</evidence>
<dbReference type="RefSeq" id="WP_126779842.1">
    <property type="nucleotide sequence ID" value="NZ_PIQC01000001.1"/>
</dbReference>
<evidence type="ECO:0000313" key="2">
    <source>
        <dbReference type="Proteomes" id="UP000288058"/>
    </source>
</evidence>
<sequence length="70" mass="8169">MRLIRLNEVKAKVGLSRSTIYRLMQEDSFPKSIILAGRSAAWIESEIDEWILQQVREVRGADWEESRHAV</sequence>
<dbReference type="Proteomes" id="UP000288058">
    <property type="component" value="Unassembled WGS sequence"/>
</dbReference>
<dbReference type="PANTHER" id="PTHR36154">
    <property type="entry name" value="DNA-BINDING TRANSCRIPTIONAL ACTIVATOR ALPA"/>
    <property type="match status" value="1"/>
</dbReference>
<keyword evidence="2" id="KW-1185">Reference proteome</keyword>
<reference evidence="2" key="1">
    <citation type="journal article" date="2018" name="Front. Microbiol.">
        <title>Genome-Based Analysis Reveals the Taxonomy and Diversity of the Family Idiomarinaceae.</title>
        <authorList>
            <person name="Liu Y."/>
            <person name="Lai Q."/>
            <person name="Shao Z."/>
        </authorList>
    </citation>
    <scope>NUCLEOTIDE SEQUENCE [LARGE SCALE GENOMIC DNA]</scope>
    <source>
        <strain evidence="2">R22</strain>
    </source>
</reference>
<dbReference type="OrthoDB" id="8455288at2"/>
<proteinExistence type="predicted"/>
<dbReference type="AlphaFoldDB" id="A0A432Z5V9"/>
<dbReference type="Gene3D" id="1.10.238.160">
    <property type="match status" value="1"/>
</dbReference>
<dbReference type="EMBL" id="PIQC01000001">
    <property type="protein sequence ID" value="RUO73281.1"/>
    <property type="molecule type" value="Genomic_DNA"/>
</dbReference>
<gene>
    <name evidence="1" type="ORF">CWI78_02205</name>
</gene>
<evidence type="ECO:0008006" key="3">
    <source>
        <dbReference type="Google" id="ProtNLM"/>
    </source>
</evidence>
<dbReference type="PANTHER" id="PTHR36154:SF1">
    <property type="entry name" value="DNA-BINDING TRANSCRIPTIONAL ACTIVATOR ALPA"/>
    <property type="match status" value="1"/>
</dbReference>
<dbReference type="InterPro" id="IPR052931">
    <property type="entry name" value="Prophage_regulatory_activator"/>
</dbReference>
<organism evidence="1 2">
    <name type="scientific">Idiomarina ramblicola</name>
    <dbReference type="NCBI Taxonomy" id="263724"/>
    <lineage>
        <taxon>Bacteria</taxon>
        <taxon>Pseudomonadati</taxon>
        <taxon>Pseudomonadota</taxon>
        <taxon>Gammaproteobacteria</taxon>
        <taxon>Alteromonadales</taxon>
        <taxon>Idiomarinaceae</taxon>
        <taxon>Idiomarina</taxon>
    </lineage>
</organism>
<accession>A0A432Z5V9</accession>
<name>A0A432Z5V9_9GAMM</name>
<comment type="caution">
    <text evidence="1">The sequence shown here is derived from an EMBL/GenBank/DDBJ whole genome shotgun (WGS) entry which is preliminary data.</text>
</comment>
<dbReference type="Pfam" id="PF05930">
    <property type="entry name" value="Phage_AlpA"/>
    <property type="match status" value="1"/>
</dbReference>
<protein>
    <recommendedName>
        <fullName evidence="3">Transcriptional regulator</fullName>
    </recommendedName>
</protein>
<dbReference type="InterPro" id="IPR010260">
    <property type="entry name" value="AlpA"/>
</dbReference>